<gene>
    <name evidence="11" type="ORF">GCM10017044_09610</name>
</gene>
<reference evidence="11" key="2">
    <citation type="submission" date="2020-09" db="EMBL/GenBank/DDBJ databases">
        <authorList>
            <person name="Sun Q."/>
            <person name="Kim S."/>
        </authorList>
    </citation>
    <scope>NUCLEOTIDE SEQUENCE</scope>
    <source>
        <strain evidence="11">KCTC 42590</strain>
    </source>
</reference>
<dbReference type="AlphaFoldDB" id="A0A919AMR2"/>
<dbReference type="InterPro" id="IPR045584">
    <property type="entry name" value="Pilin-like"/>
</dbReference>
<organism evidence="11 12">
    <name type="scientific">Kordiimonas sediminis</name>
    <dbReference type="NCBI Taxonomy" id="1735581"/>
    <lineage>
        <taxon>Bacteria</taxon>
        <taxon>Pseudomonadati</taxon>
        <taxon>Pseudomonadota</taxon>
        <taxon>Alphaproteobacteria</taxon>
        <taxon>Kordiimonadales</taxon>
        <taxon>Kordiimonadaceae</taxon>
        <taxon>Kordiimonas</taxon>
    </lineage>
</organism>
<proteinExistence type="inferred from homology"/>
<dbReference type="PROSITE" id="PS00409">
    <property type="entry name" value="PROKAR_NTER_METHYL"/>
    <property type="match status" value="1"/>
</dbReference>
<dbReference type="Gene3D" id="3.10.610.10">
    <property type="entry name" value="GSPII I/J protein-like"/>
    <property type="match status" value="1"/>
</dbReference>
<dbReference type="PANTHER" id="PTHR39583">
    <property type="entry name" value="TYPE II SECRETION SYSTEM PROTEIN J-RELATED"/>
    <property type="match status" value="1"/>
</dbReference>
<keyword evidence="9 10" id="KW-0472">Membrane</keyword>
<dbReference type="GO" id="GO:0005886">
    <property type="term" value="C:plasma membrane"/>
    <property type="evidence" value="ECO:0007669"/>
    <property type="project" value="UniProtKB-SubCell"/>
</dbReference>
<reference evidence="11" key="1">
    <citation type="journal article" date="2014" name="Int. J. Syst. Evol. Microbiol.">
        <title>Complete genome sequence of Corynebacterium casei LMG S-19264T (=DSM 44701T), isolated from a smear-ripened cheese.</title>
        <authorList>
            <consortium name="US DOE Joint Genome Institute (JGI-PGF)"/>
            <person name="Walter F."/>
            <person name="Albersmeier A."/>
            <person name="Kalinowski J."/>
            <person name="Ruckert C."/>
        </authorList>
    </citation>
    <scope>NUCLEOTIDE SEQUENCE</scope>
    <source>
        <strain evidence="11">KCTC 42590</strain>
    </source>
</reference>
<evidence type="ECO:0000256" key="9">
    <source>
        <dbReference type="ARBA" id="ARBA00023136"/>
    </source>
</evidence>
<sequence length="212" mass="23370">MTTGPANKLCQCDEGFSLVEVLVGVMLLSLVSIVGASLLYGHEEARVRAQNVTADMQALVSFRAVLDDDLRHIAKRPARDSQGNQDRRFFVGGAVADNLLLSFVRTSHTASEMDKRLPAVQHVTYALVDNRFVRTITRRPDAVDEADLISSVLLSDIRDVRVRFKKGSQWFSDWTATLGAAEEIPDLVELTVTHEQTGRKSVHLIGAEVIGL</sequence>
<dbReference type="GO" id="GO:0015627">
    <property type="term" value="C:type II protein secretion system complex"/>
    <property type="evidence" value="ECO:0007669"/>
    <property type="project" value="InterPro"/>
</dbReference>
<comment type="subcellular location">
    <subcellularLocation>
        <location evidence="1">Cell inner membrane</location>
        <topology evidence="1">Single-pass membrane protein</topology>
    </subcellularLocation>
</comment>
<evidence type="ECO:0000256" key="5">
    <source>
        <dbReference type="ARBA" id="ARBA00022481"/>
    </source>
</evidence>
<comment type="caution">
    <text evidence="11">The sequence shown here is derived from an EMBL/GenBank/DDBJ whole genome shotgun (WGS) entry which is preliminary data.</text>
</comment>
<name>A0A919AMR2_9PROT</name>
<evidence type="ECO:0000313" key="11">
    <source>
        <dbReference type="EMBL" id="GHF17315.1"/>
    </source>
</evidence>
<dbReference type="NCBIfam" id="TIGR02532">
    <property type="entry name" value="IV_pilin_GFxxxE"/>
    <property type="match status" value="1"/>
</dbReference>
<evidence type="ECO:0000313" key="12">
    <source>
        <dbReference type="Proteomes" id="UP000630923"/>
    </source>
</evidence>
<evidence type="ECO:0000256" key="7">
    <source>
        <dbReference type="ARBA" id="ARBA00022692"/>
    </source>
</evidence>
<evidence type="ECO:0000256" key="3">
    <source>
        <dbReference type="ARBA" id="ARBA00021539"/>
    </source>
</evidence>
<protein>
    <recommendedName>
        <fullName evidence="3">Type II secretion system protein J</fullName>
    </recommendedName>
</protein>
<keyword evidence="4" id="KW-1003">Cell membrane</keyword>
<dbReference type="PANTHER" id="PTHR39583:SF2">
    <property type="entry name" value="TYPE II SECRETION SYSTEM PROTEIN J"/>
    <property type="match status" value="1"/>
</dbReference>
<dbReference type="SUPFAM" id="SSF54523">
    <property type="entry name" value="Pili subunits"/>
    <property type="match status" value="1"/>
</dbReference>
<dbReference type="InterPro" id="IPR010055">
    <property type="entry name" value="T2SS_protein-GspJ"/>
</dbReference>
<dbReference type="RefSeq" id="WP_191250401.1">
    <property type="nucleotide sequence ID" value="NZ_BNCI01000001.1"/>
</dbReference>
<dbReference type="Proteomes" id="UP000630923">
    <property type="component" value="Unassembled WGS sequence"/>
</dbReference>
<evidence type="ECO:0000256" key="6">
    <source>
        <dbReference type="ARBA" id="ARBA00022519"/>
    </source>
</evidence>
<dbReference type="EMBL" id="BNCI01000001">
    <property type="protein sequence ID" value="GHF17315.1"/>
    <property type="molecule type" value="Genomic_DNA"/>
</dbReference>
<keyword evidence="12" id="KW-1185">Reference proteome</keyword>
<evidence type="ECO:0000256" key="1">
    <source>
        <dbReference type="ARBA" id="ARBA00004377"/>
    </source>
</evidence>
<evidence type="ECO:0000256" key="10">
    <source>
        <dbReference type="SAM" id="Phobius"/>
    </source>
</evidence>
<keyword evidence="7 10" id="KW-0812">Transmembrane</keyword>
<evidence type="ECO:0000256" key="2">
    <source>
        <dbReference type="ARBA" id="ARBA00011084"/>
    </source>
</evidence>
<dbReference type="NCBIfam" id="TIGR01711">
    <property type="entry name" value="gspJ"/>
    <property type="match status" value="1"/>
</dbReference>
<dbReference type="InterPro" id="IPR051621">
    <property type="entry name" value="T2SS_protein_J"/>
</dbReference>
<dbReference type="GO" id="GO:0015628">
    <property type="term" value="P:protein secretion by the type II secretion system"/>
    <property type="evidence" value="ECO:0007669"/>
    <property type="project" value="InterPro"/>
</dbReference>
<accession>A0A919AMR2</accession>
<comment type="similarity">
    <text evidence="2">Belongs to the GSP J family.</text>
</comment>
<keyword evidence="6" id="KW-0997">Cell inner membrane</keyword>
<dbReference type="InterPro" id="IPR012902">
    <property type="entry name" value="N_methyl_site"/>
</dbReference>
<evidence type="ECO:0000256" key="4">
    <source>
        <dbReference type="ARBA" id="ARBA00022475"/>
    </source>
</evidence>
<evidence type="ECO:0000256" key="8">
    <source>
        <dbReference type="ARBA" id="ARBA00022989"/>
    </source>
</evidence>
<dbReference type="Pfam" id="PF11612">
    <property type="entry name" value="T2SSJ"/>
    <property type="match status" value="1"/>
</dbReference>
<keyword evidence="5" id="KW-0488">Methylation</keyword>
<keyword evidence="8 10" id="KW-1133">Transmembrane helix</keyword>
<feature type="transmembrane region" description="Helical" evidence="10">
    <location>
        <begin position="21"/>
        <end position="40"/>
    </location>
</feature>